<dbReference type="Pfam" id="PF00067">
    <property type="entry name" value="p450"/>
    <property type="match status" value="1"/>
</dbReference>
<dbReference type="Gene3D" id="1.10.630.10">
    <property type="entry name" value="Cytochrome P450"/>
    <property type="match status" value="1"/>
</dbReference>
<dbReference type="GO" id="GO:0005506">
    <property type="term" value="F:iron ion binding"/>
    <property type="evidence" value="ECO:0007669"/>
    <property type="project" value="InterPro"/>
</dbReference>
<dbReference type="InterPro" id="IPR001128">
    <property type="entry name" value="Cyt_P450"/>
</dbReference>
<evidence type="ECO:0000256" key="2">
    <source>
        <dbReference type="PIRSR" id="PIRSR602401-1"/>
    </source>
</evidence>
<dbReference type="AlphaFoldDB" id="A0AA35ZDD0"/>
<protein>
    <recommendedName>
        <fullName evidence="6">Cytochrome P450</fullName>
    </recommendedName>
</protein>
<evidence type="ECO:0000313" key="5">
    <source>
        <dbReference type="Proteomes" id="UP001177003"/>
    </source>
</evidence>
<name>A0AA35ZDD0_LACSI</name>
<accession>A0AA35ZDD0</accession>
<proteinExistence type="inferred from homology"/>
<dbReference type="GO" id="GO:0004497">
    <property type="term" value="F:monooxygenase activity"/>
    <property type="evidence" value="ECO:0007669"/>
    <property type="project" value="UniProtKB-KW"/>
</dbReference>
<dbReference type="PANTHER" id="PTHR47951:SF7">
    <property type="entry name" value="FLAVONOID 3',5'-HYDROXYLASE-LIKE ISOFORM X1"/>
    <property type="match status" value="1"/>
</dbReference>
<dbReference type="GO" id="GO:0016705">
    <property type="term" value="F:oxidoreductase activity, acting on paired donors, with incorporation or reduction of molecular oxygen"/>
    <property type="evidence" value="ECO:0007669"/>
    <property type="project" value="InterPro"/>
</dbReference>
<dbReference type="GO" id="GO:0020037">
    <property type="term" value="F:heme binding"/>
    <property type="evidence" value="ECO:0007669"/>
    <property type="project" value="InterPro"/>
</dbReference>
<dbReference type="PROSITE" id="PS00086">
    <property type="entry name" value="CYTOCHROME_P450"/>
    <property type="match status" value="1"/>
</dbReference>
<sequence length="537" mass="61129">MVFTFIIFKKMEELSNSSWWWELSASNKHHLTLAVATISVMIFAISWRRWKSSSSSGAPSLPPGPRSLPIVGYLPFLGRDLHKQFRNMAHIYGPIFKFHLGSKLHVVINTPDLVKAVVREQDDIFSNRNPSIAALAISYGGRNVVFSDNNSAWRNLRKIFAQEVLSNKNLEACRFFRRDEVRKTIKNIYSKIGTTIDISEIAFSTEANVLTSMVWENTSDPNAKGRQFGAELKRISSNIVELLGQPNLSDIFPSVAWLDLQGILRKMKRQLHQLDEIFTTIIEDRIISNSKKRKDAGGHEGKKDLLQILLELMDQKDATSISITQIKALLLDIMVAGSETTTTLIEWAMAEIMQNDDIMKKVQQELEEIVGLDNIVEESHLPKLQYLDAIIKETFRLHPVVPLILPRSPSQDCIVGGYTIPKGCTVLLNVWSIHRDPRYWDNPLIFNPERFLTNKYDFKGGNLNFLPFGSGRRLCPGVPLAEKMQMYILASLLHSFDWSLPEGEEHDLSEKFGISLKKKEPLIVVPSQRLPNENLYM</sequence>
<reference evidence="4" key="1">
    <citation type="submission" date="2023-04" db="EMBL/GenBank/DDBJ databases">
        <authorList>
            <person name="Vijverberg K."/>
            <person name="Xiong W."/>
            <person name="Schranz E."/>
        </authorList>
    </citation>
    <scope>NUCLEOTIDE SEQUENCE</scope>
</reference>
<organism evidence="4 5">
    <name type="scientific">Lactuca saligna</name>
    <name type="common">Willowleaf lettuce</name>
    <dbReference type="NCBI Taxonomy" id="75948"/>
    <lineage>
        <taxon>Eukaryota</taxon>
        <taxon>Viridiplantae</taxon>
        <taxon>Streptophyta</taxon>
        <taxon>Embryophyta</taxon>
        <taxon>Tracheophyta</taxon>
        <taxon>Spermatophyta</taxon>
        <taxon>Magnoliopsida</taxon>
        <taxon>eudicotyledons</taxon>
        <taxon>Gunneridae</taxon>
        <taxon>Pentapetalae</taxon>
        <taxon>asterids</taxon>
        <taxon>campanulids</taxon>
        <taxon>Asterales</taxon>
        <taxon>Asteraceae</taxon>
        <taxon>Cichorioideae</taxon>
        <taxon>Cichorieae</taxon>
        <taxon>Lactucinae</taxon>
        <taxon>Lactuca</taxon>
    </lineage>
</organism>
<keyword evidence="5" id="KW-1185">Reference proteome</keyword>
<keyword evidence="2 3" id="KW-0479">Metal-binding</keyword>
<dbReference type="PANTHER" id="PTHR47951">
    <property type="entry name" value="OS08G0547900 PROTEIN"/>
    <property type="match status" value="1"/>
</dbReference>
<dbReference type="InterPro" id="IPR017972">
    <property type="entry name" value="Cyt_P450_CS"/>
</dbReference>
<evidence type="ECO:0000256" key="1">
    <source>
        <dbReference type="ARBA" id="ARBA00023002"/>
    </source>
</evidence>
<dbReference type="InterPro" id="IPR002401">
    <property type="entry name" value="Cyt_P450_E_grp-I"/>
</dbReference>
<dbReference type="InterPro" id="IPR036396">
    <property type="entry name" value="Cyt_P450_sf"/>
</dbReference>
<keyword evidence="2 3" id="KW-0349">Heme</keyword>
<gene>
    <name evidence="4" type="ORF">LSALG_LOCUS29441</name>
</gene>
<dbReference type="CDD" id="cd11073">
    <property type="entry name" value="CYP76-like"/>
    <property type="match status" value="1"/>
</dbReference>
<keyword evidence="2 3" id="KW-0408">Iron</keyword>
<feature type="binding site" description="axial binding residue" evidence="2">
    <location>
        <position position="475"/>
    </location>
    <ligand>
        <name>heme</name>
        <dbReference type="ChEBI" id="CHEBI:30413"/>
    </ligand>
    <ligandPart>
        <name>Fe</name>
        <dbReference type="ChEBI" id="CHEBI:18248"/>
    </ligandPart>
</feature>
<dbReference type="Proteomes" id="UP001177003">
    <property type="component" value="Chromosome 6"/>
</dbReference>
<dbReference type="SUPFAM" id="SSF48264">
    <property type="entry name" value="Cytochrome P450"/>
    <property type="match status" value="1"/>
</dbReference>
<dbReference type="FunFam" id="1.10.630.10:FF:000207">
    <property type="entry name" value="Putative cytochrome P450 superfamily protein"/>
    <property type="match status" value="1"/>
</dbReference>
<dbReference type="PRINTS" id="PR00385">
    <property type="entry name" value="P450"/>
</dbReference>
<evidence type="ECO:0008006" key="6">
    <source>
        <dbReference type="Google" id="ProtNLM"/>
    </source>
</evidence>
<evidence type="ECO:0000313" key="4">
    <source>
        <dbReference type="EMBL" id="CAI9290236.1"/>
    </source>
</evidence>
<keyword evidence="3" id="KW-0503">Monooxygenase</keyword>
<comment type="cofactor">
    <cofactor evidence="2">
        <name>heme</name>
        <dbReference type="ChEBI" id="CHEBI:30413"/>
    </cofactor>
</comment>
<evidence type="ECO:0000256" key="3">
    <source>
        <dbReference type="RuleBase" id="RU000461"/>
    </source>
</evidence>
<keyword evidence="1 3" id="KW-0560">Oxidoreductase</keyword>
<dbReference type="EMBL" id="OX465082">
    <property type="protein sequence ID" value="CAI9290236.1"/>
    <property type="molecule type" value="Genomic_DNA"/>
</dbReference>
<dbReference type="PRINTS" id="PR00463">
    <property type="entry name" value="EP450I"/>
</dbReference>
<comment type="similarity">
    <text evidence="3">Belongs to the cytochrome P450 family.</text>
</comment>